<dbReference type="InterPro" id="IPR022673">
    <property type="entry name" value="Hexokinase_C"/>
</dbReference>
<dbReference type="Gene3D" id="3.40.367.20">
    <property type="match status" value="1"/>
</dbReference>
<dbReference type="PANTHER" id="PTHR19443">
    <property type="entry name" value="HEXOKINASE"/>
    <property type="match status" value="1"/>
</dbReference>
<keyword evidence="4" id="KW-0808">Transferase</keyword>
<evidence type="ECO:0000256" key="8">
    <source>
        <dbReference type="ARBA" id="ARBA00023152"/>
    </source>
</evidence>
<evidence type="ECO:0000256" key="3">
    <source>
        <dbReference type="ARBA" id="ARBA00009225"/>
    </source>
</evidence>
<evidence type="ECO:0000313" key="12">
    <source>
        <dbReference type="EMBL" id="MCG2590599.1"/>
    </source>
</evidence>
<comment type="similarity">
    <text evidence="3">Belongs to the hexokinase family.</text>
</comment>
<evidence type="ECO:0000256" key="5">
    <source>
        <dbReference type="ARBA" id="ARBA00022741"/>
    </source>
</evidence>
<comment type="catalytic activity">
    <reaction evidence="9">
        <text>D-fructose + ATP = D-fructose 6-phosphate + ADP + H(+)</text>
        <dbReference type="Rhea" id="RHEA:16125"/>
        <dbReference type="ChEBI" id="CHEBI:15378"/>
        <dbReference type="ChEBI" id="CHEBI:30616"/>
        <dbReference type="ChEBI" id="CHEBI:37721"/>
        <dbReference type="ChEBI" id="CHEBI:61527"/>
        <dbReference type="ChEBI" id="CHEBI:456216"/>
        <dbReference type="EC" id="2.7.1.1"/>
    </reaction>
    <physiologicalReaction direction="left-to-right" evidence="9">
        <dbReference type="Rhea" id="RHEA:16126"/>
    </physiologicalReaction>
</comment>
<comment type="pathway">
    <text evidence="1">Carbohydrate degradation.</text>
</comment>
<evidence type="ECO:0000256" key="4">
    <source>
        <dbReference type="ARBA" id="ARBA00022679"/>
    </source>
</evidence>
<reference evidence="12" key="2">
    <citation type="submission" date="2024-05" db="EMBL/GenBank/DDBJ databases">
        <title>Rhodohalobacter halophilus gen. nov., sp. nov., a moderately halophilic member of the family Balneolaceae.</title>
        <authorList>
            <person name="Xia J."/>
        </authorList>
    </citation>
    <scope>NUCLEOTIDE SEQUENCE</scope>
    <source>
        <strain evidence="12">WB101</strain>
    </source>
</reference>
<keyword evidence="8" id="KW-0324">Glycolysis</keyword>
<dbReference type="Pfam" id="PF03727">
    <property type="entry name" value="Hexokinase_2"/>
    <property type="match status" value="1"/>
</dbReference>
<feature type="domain" description="Hexokinase N-terminal" evidence="10">
    <location>
        <begin position="13"/>
        <end position="187"/>
    </location>
</feature>
<dbReference type="PANTHER" id="PTHR19443:SF16">
    <property type="entry name" value="HEXOKINASE TYPE 1-RELATED"/>
    <property type="match status" value="1"/>
</dbReference>
<keyword evidence="6" id="KW-0418">Kinase</keyword>
<evidence type="ECO:0000313" key="13">
    <source>
        <dbReference type="Proteomes" id="UP001165366"/>
    </source>
</evidence>
<evidence type="ECO:0000256" key="1">
    <source>
        <dbReference type="ARBA" id="ARBA00004921"/>
    </source>
</evidence>
<dbReference type="Proteomes" id="UP001165366">
    <property type="component" value="Unassembled WGS sequence"/>
</dbReference>
<dbReference type="InterPro" id="IPR022672">
    <property type="entry name" value="Hexokinase_N"/>
</dbReference>
<proteinExistence type="inferred from homology"/>
<evidence type="ECO:0000256" key="7">
    <source>
        <dbReference type="ARBA" id="ARBA00022840"/>
    </source>
</evidence>
<evidence type="ECO:0000256" key="9">
    <source>
        <dbReference type="ARBA" id="ARBA00047905"/>
    </source>
</evidence>
<protein>
    <recommendedName>
        <fullName evidence="14">Hexokinase</fullName>
    </recommendedName>
</protein>
<keyword evidence="13" id="KW-1185">Reference proteome</keyword>
<evidence type="ECO:0000256" key="2">
    <source>
        <dbReference type="ARBA" id="ARBA00005007"/>
    </source>
</evidence>
<dbReference type="InterPro" id="IPR043129">
    <property type="entry name" value="ATPase_NBD"/>
</dbReference>
<dbReference type="Pfam" id="PF00349">
    <property type="entry name" value="Hexokinase_1"/>
    <property type="match status" value="1"/>
</dbReference>
<keyword evidence="5" id="KW-0547">Nucleotide-binding</keyword>
<dbReference type="CDD" id="cd24000">
    <property type="entry name" value="ASKHA_NBD_HK"/>
    <property type="match status" value="1"/>
</dbReference>
<evidence type="ECO:0008006" key="14">
    <source>
        <dbReference type="Google" id="ProtNLM"/>
    </source>
</evidence>
<evidence type="ECO:0000259" key="10">
    <source>
        <dbReference type="Pfam" id="PF00349"/>
    </source>
</evidence>
<dbReference type="PROSITE" id="PS51748">
    <property type="entry name" value="HEXOKINASE_2"/>
    <property type="match status" value="1"/>
</dbReference>
<dbReference type="SUPFAM" id="SSF53067">
    <property type="entry name" value="Actin-like ATPase domain"/>
    <property type="match status" value="2"/>
</dbReference>
<reference evidence="12" key="1">
    <citation type="submission" date="2022-01" db="EMBL/GenBank/DDBJ databases">
        <authorList>
            <person name="Wang Y."/>
        </authorList>
    </citation>
    <scope>NUCLEOTIDE SEQUENCE</scope>
    <source>
        <strain evidence="12">WB101</strain>
    </source>
</reference>
<gene>
    <name evidence="12" type="ORF">L6773_18645</name>
</gene>
<evidence type="ECO:0000256" key="6">
    <source>
        <dbReference type="ARBA" id="ARBA00022777"/>
    </source>
</evidence>
<dbReference type="InterPro" id="IPR001312">
    <property type="entry name" value="Hexokinase"/>
</dbReference>
<evidence type="ECO:0000259" key="11">
    <source>
        <dbReference type="Pfam" id="PF03727"/>
    </source>
</evidence>
<feature type="domain" description="Hexokinase C-terminal" evidence="11">
    <location>
        <begin position="200"/>
        <end position="425"/>
    </location>
</feature>
<dbReference type="PRINTS" id="PR00475">
    <property type="entry name" value="HEXOKINASE"/>
</dbReference>
<keyword evidence="7" id="KW-0067">ATP-binding</keyword>
<name>A0ABS9KIB7_9BACT</name>
<sequence length="427" mass="46924">MNKTEAFLKNHNIKASTINLQRVVDAFSDEMKKGLEGKESSLEMIPTYIEAESEFKDGGKVLAIDAGGTNFRAAIVSFRSNNQVEIGEIIHKKMPGVNQEISAETFFNTMASYIEELAEKVDKIGFCFSYAVEIFPNKDGRLIKFSKEVQAPEVIGKMIGKSLLEALGNPNKKIVLLNDTVATLLAGKSARVEKSYDSFIGFILGTGTNTSYIEKNSNILKKENLDPNNSQIINMETGNFGKAPLTDLDLKFDNTTNNPSEYTFEKMFSGGYFGGLCLTVLQSAAEENLFSSEAAACINKVDSLTAEEANDFLLGADSEGNILNKCFKHESDREASSQIIDALIERASLMVAANLAAVVLKTGKGTKPEKPILITIEGTTFYKLHKLQERFENYLSDYLSGDKKRYVEFANIDYSSLKGAALAAQLN</sequence>
<dbReference type="RefSeq" id="WP_237856033.1">
    <property type="nucleotide sequence ID" value="NZ_JAKLWS010000037.1"/>
</dbReference>
<accession>A0ABS9KIB7</accession>
<comment type="caution">
    <text evidence="12">The sequence shown here is derived from an EMBL/GenBank/DDBJ whole genome shotgun (WGS) entry which is preliminary data.</text>
</comment>
<organism evidence="12 13">
    <name type="scientific">Rhodohalobacter sulfatireducens</name>
    <dbReference type="NCBI Taxonomy" id="2911366"/>
    <lineage>
        <taxon>Bacteria</taxon>
        <taxon>Pseudomonadati</taxon>
        <taxon>Balneolota</taxon>
        <taxon>Balneolia</taxon>
        <taxon>Balneolales</taxon>
        <taxon>Balneolaceae</taxon>
        <taxon>Rhodohalobacter</taxon>
    </lineage>
</organism>
<comment type="pathway">
    <text evidence="2">Carbohydrate metabolism.</text>
</comment>
<dbReference type="EMBL" id="JAKLWS010000037">
    <property type="protein sequence ID" value="MCG2590599.1"/>
    <property type="molecule type" value="Genomic_DNA"/>
</dbReference>
<dbReference type="Gene3D" id="3.30.420.40">
    <property type="match status" value="1"/>
</dbReference>